<keyword evidence="3" id="KW-0808">Transferase</keyword>
<evidence type="ECO:0000256" key="5">
    <source>
        <dbReference type="ARBA" id="ARBA00023315"/>
    </source>
</evidence>
<dbReference type="PANTHER" id="PTHR37323">
    <property type="entry name" value="GCN5-RELATED N-ACETYLTRANSFERASE"/>
    <property type="match status" value="1"/>
</dbReference>
<organism evidence="6 7">
    <name type="scientific">Allokutzneria multivorans</name>
    <dbReference type="NCBI Taxonomy" id="1142134"/>
    <lineage>
        <taxon>Bacteria</taxon>
        <taxon>Bacillati</taxon>
        <taxon>Actinomycetota</taxon>
        <taxon>Actinomycetes</taxon>
        <taxon>Pseudonocardiales</taxon>
        <taxon>Pseudonocardiaceae</taxon>
        <taxon>Allokutzneria</taxon>
    </lineage>
</organism>
<dbReference type="SUPFAM" id="SSF55729">
    <property type="entry name" value="Acyl-CoA N-acyltransferases (Nat)"/>
    <property type="match status" value="1"/>
</dbReference>
<comment type="pathway">
    <text evidence="1">Lipid metabolism.</text>
</comment>
<protein>
    <submittedName>
        <fullName evidence="6">GNAT family N-acetyltransferase</fullName>
    </submittedName>
</protein>
<dbReference type="Pfam" id="PF13444">
    <property type="entry name" value="Acetyltransf_5"/>
    <property type="match status" value="1"/>
</dbReference>
<comment type="caution">
    <text evidence="6">The sequence shown here is derived from an EMBL/GenBank/DDBJ whole genome shotgun (WGS) entry which is preliminary data.</text>
</comment>
<keyword evidence="4" id="KW-0443">Lipid metabolism</keyword>
<sequence length="256" mass="28158">MAQPSVLLSTQEHRSTYSLLVARDGDDVVAAQRLRHQVFAGEMGANLPGPLDNEDPLAGSSIDRDPFDEICDHLLVRDDRSGQIVGTYRVLPAGRSERCYSETEFDLRALSPLRASLAETGRSCVHPDHRSGAVIGLVWAGLARYMLLTGHEWLAGCASVPLADGGASAAAVWDRVQQKHYAPEDYRVRPLTPWDASAAVRTRKAEIPPLLRAYLRLGAWVCGPPAYDADFGVADFYVLLSMSRMDQRYTRFFLGG</sequence>
<evidence type="ECO:0000313" key="6">
    <source>
        <dbReference type="EMBL" id="GAA4028571.1"/>
    </source>
</evidence>
<accession>A0ABP7TN55</accession>
<dbReference type="Proteomes" id="UP001501747">
    <property type="component" value="Unassembled WGS sequence"/>
</dbReference>
<evidence type="ECO:0000256" key="2">
    <source>
        <dbReference type="ARBA" id="ARBA00022516"/>
    </source>
</evidence>
<reference evidence="7" key="1">
    <citation type="journal article" date="2019" name="Int. J. Syst. Evol. Microbiol.">
        <title>The Global Catalogue of Microorganisms (GCM) 10K type strain sequencing project: providing services to taxonomists for standard genome sequencing and annotation.</title>
        <authorList>
            <consortium name="The Broad Institute Genomics Platform"/>
            <consortium name="The Broad Institute Genome Sequencing Center for Infectious Disease"/>
            <person name="Wu L."/>
            <person name="Ma J."/>
        </authorList>
    </citation>
    <scope>NUCLEOTIDE SEQUENCE [LARGE SCALE GENOMIC DNA]</scope>
    <source>
        <strain evidence="7">JCM 17342</strain>
    </source>
</reference>
<evidence type="ECO:0000313" key="7">
    <source>
        <dbReference type="Proteomes" id="UP001501747"/>
    </source>
</evidence>
<evidence type="ECO:0000256" key="3">
    <source>
        <dbReference type="ARBA" id="ARBA00022679"/>
    </source>
</evidence>
<evidence type="ECO:0000256" key="4">
    <source>
        <dbReference type="ARBA" id="ARBA00023098"/>
    </source>
</evidence>
<proteinExistence type="predicted"/>
<dbReference type="InterPro" id="IPR052351">
    <property type="entry name" value="Ornithine_N-alpha-AT"/>
</dbReference>
<dbReference type="Gene3D" id="3.40.630.30">
    <property type="match status" value="1"/>
</dbReference>
<keyword evidence="2" id="KW-0444">Lipid biosynthesis</keyword>
<name>A0ABP7TN55_9PSEU</name>
<dbReference type="RefSeq" id="WP_344882581.1">
    <property type="nucleotide sequence ID" value="NZ_BAABAL010000019.1"/>
</dbReference>
<dbReference type="InterPro" id="IPR016181">
    <property type="entry name" value="Acyl_CoA_acyltransferase"/>
</dbReference>
<keyword evidence="5" id="KW-0012">Acyltransferase</keyword>
<dbReference type="PANTHER" id="PTHR37323:SF1">
    <property type="entry name" value="L-ORNITHINE N(ALPHA)-ACYLTRANSFERASE"/>
    <property type="match status" value="1"/>
</dbReference>
<keyword evidence="7" id="KW-1185">Reference proteome</keyword>
<evidence type="ECO:0000256" key="1">
    <source>
        <dbReference type="ARBA" id="ARBA00005189"/>
    </source>
</evidence>
<gene>
    <name evidence="6" type="ORF">GCM10022247_61930</name>
</gene>
<dbReference type="EMBL" id="BAABAL010000019">
    <property type="protein sequence ID" value="GAA4028571.1"/>
    <property type="molecule type" value="Genomic_DNA"/>
</dbReference>